<name>M2STF8_COCSN</name>
<accession>M2STF8</accession>
<evidence type="ECO:0008006" key="3">
    <source>
        <dbReference type="Google" id="ProtNLM"/>
    </source>
</evidence>
<sequence>DTRMRVLYTIGAIMTIGSTRSLPRVCAVFESQPAQFLGRISFSLYLCHITVFRVLRERFFNWTSQVLSGM</sequence>
<protein>
    <recommendedName>
        <fullName evidence="3">Acyltransferase 3 domain-containing protein</fullName>
    </recommendedName>
</protein>
<feature type="non-terminal residue" evidence="1">
    <location>
        <position position="1"/>
    </location>
</feature>
<reference evidence="2" key="2">
    <citation type="journal article" date="2013" name="PLoS Genet.">
        <title>Comparative genome structure, secondary metabolite, and effector coding capacity across Cochliobolus pathogens.</title>
        <authorList>
            <person name="Condon B.J."/>
            <person name="Leng Y."/>
            <person name="Wu D."/>
            <person name="Bushley K.E."/>
            <person name="Ohm R.A."/>
            <person name="Otillar R."/>
            <person name="Martin J."/>
            <person name="Schackwitz W."/>
            <person name="Grimwood J."/>
            <person name="MohdZainudin N."/>
            <person name="Xue C."/>
            <person name="Wang R."/>
            <person name="Manning V.A."/>
            <person name="Dhillon B."/>
            <person name="Tu Z.J."/>
            <person name="Steffenson B.J."/>
            <person name="Salamov A."/>
            <person name="Sun H."/>
            <person name="Lowry S."/>
            <person name="LaButti K."/>
            <person name="Han J."/>
            <person name="Copeland A."/>
            <person name="Lindquist E."/>
            <person name="Barry K."/>
            <person name="Schmutz J."/>
            <person name="Baker S.E."/>
            <person name="Ciuffetti L.M."/>
            <person name="Grigoriev I.V."/>
            <person name="Zhong S."/>
            <person name="Turgeon B.G."/>
        </authorList>
    </citation>
    <scope>NUCLEOTIDE SEQUENCE [LARGE SCALE GENOMIC DNA]</scope>
    <source>
        <strain evidence="2">ND90Pr / ATCC 201652</strain>
    </source>
</reference>
<evidence type="ECO:0000313" key="1">
    <source>
        <dbReference type="EMBL" id="EMD60057.1"/>
    </source>
</evidence>
<dbReference type="EMBL" id="KB445651">
    <property type="protein sequence ID" value="EMD60057.1"/>
    <property type="molecule type" value="Genomic_DNA"/>
</dbReference>
<proteinExistence type="predicted"/>
<keyword evidence="2" id="KW-1185">Reference proteome</keyword>
<dbReference type="OrthoDB" id="5819582at2759"/>
<dbReference type="GeneID" id="19140265"/>
<organism evidence="1 2">
    <name type="scientific">Cochliobolus sativus (strain ND90Pr / ATCC 201652)</name>
    <name type="common">Common root rot and spot blotch fungus</name>
    <name type="synonym">Bipolaris sorokiniana</name>
    <dbReference type="NCBI Taxonomy" id="665912"/>
    <lineage>
        <taxon>Eukaryota</taxon>
        <taxon>Fungi</taxon>
        <taxon>Dikarya</taxon>
        <taxon>Ascomycota</taxon>
        <taxon>Pezizomycotina</taxon>
        <taxon>Dothideomycetes</taxon>
        <taxon>Pleosporomycetidae</taxon>
        <taxon>Pleosporales</taxon>
        <taxon>Pleosporineae</taxon>
        <taxon>Pleosporaceae</taxon>
        <taxon>Bipolaris</taxon>
    </lineage>
</organism>
<dbReference type="RefSeq" id="XP_007704157.1">
    <property type="nucleotide sequence ID" value="XM_007705967.1"/>
</dbReference>
<gene>
    <name evidence="1" type="ORF">COCSADRAFT_49807</name>
</gene>
<dbReference type="HOGENOM" id="CLU_2764687_0_0_1"/>
<dbReference type="Proteomes" id="UP000016934">
    <property type="component" value="Unassembled WGS sequence"/>
</dbReference>
<reference evidence="1 2" key="1">
    <citation type="journal article" date="2012" name="PLoS Pathog.">
        <title>Diverse lifestyles and strategies of plant pathogenesis encoded in the genomes of eighteen Dothideomycetes fungi.</title>
        <authorList>
            <person name="Ohm R.A."/>
            <person name="Feau N."/>
            <person name="Henrissat B."/>
            <person name="Schoch C.L."/>
            <person name="Horwitz B.A."/>
            <person name="Barry K.W."/>
            <person name="Condon B.J."/>
            <person name="Copeland A.C."/>
            <person name="Dhillon B."/>
            <person name="Glaser F."/>
            <person name="Hesse C.N."/>
            <person name="Kosti I."/>
            <person name="LaButti K."/>
            <person name="Lindquist E.A."/>
            <person name="Lucas S."/>
            <person name="Salamov A.A."/>
            <person name="Bradshaw R.E."/>
            <person name="Ciuffetti L."/>
            <person name="Hamelin R.C."/>
            <person name="Kema G.H.J."/>
            <person name="Lawrence C."/>
            <person name="Scott J.A."/>
            <person name="Spatafora J.W."/>
            <person name="Turgeon B.G."/>
            <person name="de Wit P.J.G.M."/>
            <person name="Zhong S."/>
            <person name="Goodwin S.B."/>
            <person name="Grigoriev I.V."/>
        </authorList>
    </citation>
    <scope>NUCLEOTIDE SEQUENCE [LARGE SCALE GENOMIC DNA]</scope>
    <source>
        <strain evidence="2">ND90Pr / ATCC 201652</strain>
    </source>
</reference>
<evidence type="ECO:0000313" key="2">
    <source>
        <dbReference type="Proteomes" id="UP000016934"/>
    </source>
</evidence>
<dbReference type="KEGG" id="bsc:COCSADRAFT_49807"/>
<dbReference type="AlphaFoldDB" id="M2STF8"/>
<feature type="non-terminal residue" evidence="1">
    <location>
        <position position="70"/>
    </location>
</feature>
<dbReference type="eggNOG" id="ENOG502T644">
    <property type="taxonomic scope" value="Eukaryota"/>
</dbReference>